<keyword evidence="3 9" id="KW-0813">Transport</keyword>
<feature type="transmembrane region" description="Helical" evidence="9">
    <location>
        <begin position="244"/>
        <end position="271"/>
    </location>
</feature>
<keyword evidence="6 9" id="KW-0769">Symport</keyword>
<proteinExistence type="inferred from homology"/>
<dbReference type="Proteomes" id="UP000813420">
    <property type="component" value="Unassembled WGS sequence"/>
</dbReference>
<feature type="transmembrane region" description="Helical" evidence="9">
    <location>
        <begin position="397"/>
        <end position="415"/>
    </location>
</feature>
<feature type="transmembrane region" description="Helical" evidence="9">
    <location>
        <begin position="307"/>
        <end position="328"/>
    </location>
</feature>
<evidence type="ECO:0000256" key="2">
    <source>
        <dbReference type="ARBA" id="ARBA00009261"/>
    </source>
</evidence>
<dbReference type="PANTHER" id="PTHR30330">
    <property type="entry name" value="AGSS FAMILY TRANSPORTER, SODIUM-ALANINE"/>
    <property type="match status" value="1"/>
</dbReference>
<feature type="transmembrane region" description="Helical" evidence="9">
    <location>
        <begin position="427"/>
        <end position="446"/>
    </location>
</feature>
<dbReference type="GO" id="GO:0005886">
    <property type="term" value="C:plasma membrane"/>
    <property type="evidence" value="ECO:0007669"/>
    <property type="project" value="UniProtKB-SubCell"/>
</dbReference>
<protein>
    <submittedName>
        <fullName evidence="10">Sodium:alanine symporter family protein</fullName>
    </submittedName>
</protein>
<evidence type="ECO:0000256" key="9">
    <source>
        <dbReference type="RuleBase" id="RU363064"/>
    </source>
</evidence>
<sequence length="469" mass="49898">METLNNIVLTIQDYMSNIVLIIALLGAGIWFSFRLKFIQIRGFKRGIKQVFGGLFGKKGEAGNDGMSSFQALATAIAAQVGTGNIAGAATAIAIGGPGAIFWMWVAAFLGMSTIYAEALMAQKYKQIGDDGVVTGGPVYYIRAAFKGAFGKVLAGIFAVLLIFALGFMGNAVQSNSIAASFHTAFGIPQWIMGLIVAVLSIAVFSGGMKRIAKVTETIVPLMAGLYIVGSLVVIICNWRNIPLAFYEIFVGAFAPSAIAGGAIGATIKLALTKGVARGLFSNEAGMGSTPHAHAVAKVDHPVEQGHAAMIGVFIDTFVVLTMTALVIVTTRALPESYSVVEGGYTGAELSQFAYSLVYGKFGEIFIAICMFFFAFSTIVGWYFFGQANIKYLFGSKAVPIYSALVCICVFLGSLAQVDLVWNMADCFNSLMVVPNIIGLLALSGMIKKVHDDYFNNFLPGKNSEFAQKK</sequence>
<feature type="transmembrane region" description="Helical" evidence="9">
    <location>
        <begin position="14"/>
        <end position="35"/>
    </location>
</feature>
<dbReference type="Pfam" id="PF01235">
    <property type="entry name" value="Na_Ala_symp"/>
    <property type="match status" value="1"/>
</dbReference>
<evidence type="ECO:0000256" key="5">
    <source>
        <dbReference type="ARBA" id="ARBA00022692"/>
    </source>
</evidence>
<dbReference type="InterPro" id="IPR001463">
    <property type="entry name" value="Na/Ala_symport"/>
</dbReference>
<feature type="transmembrane region" description="Helical" evidence="9">
    <location>
        <begin position="364"/>
        <end position="385"/>
    </location>
</feature>
<dbReference type="FunFam" id="1.20.1740.10:FF:000004">
    <property type="entry name" value="Sodium:alanine symporter family protein"/>
    <property type="match status" value="1"/>
</dbReference>
<comment type="caution">
    <text evidence="10">The sequence shown here is derived from an EMBL/GenBank/DDBJ whole genome shotgun (WGS) entry which is preliminary data.</text>
</comment>
<evidence type="ECO:0000256" key="7">
    <source>
        <dbReference type="ARBA" id="ARBA00022989"/>
    </source>
</evidence>
<keyword evidence="4 9" id="KW-1003">Cell membrane</keyword>
<dbReference type="RefSeq" id="WP_277271793.1">
    <property type="nucleotide sequence ID" value="NZ_DYXE01000042.1"/>
</dbReference>
<feature type="transmembrane region" description="Helical" evidence="9">
    <location>
        <begin position="148"/>
        <end position="167"/>
    </location>
</feature>
<keyword evidence="5 9" id="KW-0812">Transmembrane</keyword>
<feature type="transmembrane region" description="Helical" evidence="9">
    <location>
        <begin position="71"/>
        <end position="94"/>
    </location>
</feature>
<feature type="transmembrane region" description="Helical" evidence="9">
    <location>
        <begin position="100"/>
        <end position="118"/>
    </location>
</feature>
<dbReference type="PROSITE" id="PS00873">
    <property type="entry name" value="NA_ALANINE_SYMP"/>
    <property type="match status" value="1"/>
</dbReference>
<reference evidence="10" key="1">
    <citation type="journal article" date="2021" name="PeerJ">
        <title>Extensive microbial diversity within the chicken gut microbiome revealed by metagenomics and culture.</title>
        <authorList>
            <person name="Gilroy R."/>
            <person name="Ravi A."/>
            <person name="Getino M."/>
            <person name="Pursley I."/>
            <person name="Horton D.L."/>
            <person name="Alikhan N.F."/>
            <person name="Baker D."/>
            <person name="Gharbi K."/>
            <person name="Hall N."/>
            <person name="Watson M."/>
            <person name="Adriaenssens E.M."/>
            <person name="Foster-Nyarko E."/>
            <person name="Jarju S."/>
            <person name="Secka A."/>
            <person name="Antonio M."/>
            <person name="Oren A."/>
            <person name="Chaudhuri R.R."/>
            <person name="La Ragione R."/>
            <person name="Hildebrand F."/>
            <person name="Pallen M.J."/>
        </authorList>
    </citation>
    <scope>NUCLEOTIDE SEQUENCE</scope>
    <source>
        <strain evidence="10">USAMLcec4-12693</strain>
    </source>
</reference>
<dbReference type="PRINTS" id="PR00175">
    <property type="entry name" value="NAALASMPORT"/>
</dbReference>
<dbReference type="EMBL" id="DYXE01000042">
    <property type="protein sequence ID" value="HJH49470.1"/>
    <property type="molecule type" value="Genomic_DNA"/>
</dbReference>
<dbReference type="AlphaFoldDB" id="A0A9D3AIR0"/>
<dbReference type="PANTHER" id="PTHR30330:SF14">
    <property type="entry name" value="SODIUM_AMINO ACID (ALANINE) SYMPORTER"/>
    <property type="match status" value="1"/>
</dbReference>
<dbReference type="Gene3D" id="1.20.1740.10">
    <property type="entry name" value="Amino acid/polyamine transporter I"/>
    <property type="match status" value="1"/>
</dbReference>
<organism evidence="10 11">
    <name type="scientific">Merdimonas faecis</name>
    <dbReference type="NCBI Taxonomy" id="1653435"/>
    <lineage>
        <taxon>Bacteria</taxon>
        <taxon>Bacillati</taxon>
        <taxon>Bacillota</taxon>
        <taxon>Clostridia</taxon>
        <taxon>Lachnospirales</taxon>
        <taxon>Lachnospiraceae</taxon>
        <taxon>Merdimonas</taxon>
    </lineage>
</organism>
<evidence type="ECO:0000256" key="1">
    <source>
        <dbReference type="ARBA" id="ARBA00004651"/>
    </source>
</evidence>
<name>A0A9D3AIR0_9FIRM</name>
<evidence type="ECO:0000256" key="3">
    <source>
        <dbReference type="ARBA" id="ARBA00022448"/>
    </source>
</evidence>
<evidence type="ECO:0000256" key="8">
    <source>
        <dbReference type="ARBA" id="ARBA00023136"/>
    </source>
</evidence>
<evidence type="ECO:0000313" key="10">
    <source>
        <dbReference type="EMBL" id="HJH49470.1"/>
    </source>
</evidence>
<feature type="transmembrane region" description="Helical" evidence="9">
    <location>
        <begin position="187"/>
        <end position="206"/>
    </location>
</feature>
<feature type="transmembrane region" description="Helical" evidence="9">
    <location>
        <begin position="218"/>
        <end position="238"/>
    </location>
</feature>
<comment type="subcellular location">
    <subcellularLocation>
        <location evidence="1 9">Cell membrane</location>
        <topology evidence="1 9">Multi-pass membrane protein</topology>
    </subcellularLocation>
</comment>
<dbReference type="GO" id="GO:0005283">
    <property type="term" value="F:amino acid:sodium symporter activity"/>
    <property type="evidence" value="ECO:0007669"/>
    <property type="project" value="InterPro"/>
</dbReference>
<evidence type="ECO:0000313" key="11">
    <source>
        <dbReference type="Proteomes" id="UP000813420"/>
    </source>
</evidence>
<reference evidence="10" key="2">
    <citation type="submission" date="2021-09" db="EMBL/GenBank/DDBJ databases">
        <authorList>
            <person name="Gilroy R."/>
        </authorList>
    </citation>
    <scope>NUCLEOTIDE SEQUENCE</scope>
    <source>
        <strain evidence="10">USAMLcec4-12693</strain>
    </source>
</reference>
<evidence type="ECO:0000256" key="6">
    <source>
        <dbReference type="ARBA" id="ARBA00022847"/>
    </source>
</evidence>
<evidence type="ECO:0000256" key="4">
    <source>
        <dbReference type="ARBA" id="ARBA00022475"/>
    </source>
</evidence>
<keyword evidence="8 9" id="KW-0472">Membrane</keyword>
<comment type="similarity">
    <text evidence="2 9">Belongs to the alanine or glycine:cation symporter (AGCS) (TC 2.A.25) family.</text>
</comment>
<keyword evidence="7 9" id="KW-1133">Transmembrane helix</keyword>
<accession>A0A9D3AIR0</accession>
<dbReference type="NCBIfam" id="TIGR00835">
    <property type="entry name" value="agcS"/>
    <property type="match status" value="1"/>
</dbReference>
<gene>
    <name evidence="10" type="ORF">K8V39_04325</name>
</gene>